<dbReference type="Proteomes" id="UP000014500">
    <property type="component" value="Unassembled WGS sequence"/>
</dbReference>
<reference evidence="2" key="1">
    <citation type="submission" date="2011-05" db="EMBL/GenBank/DDBJ databases">
        <authorList>
            <person name="Richards S.R."/>
            <person name="Qu J."/>
            <person name="Jiang H."/>
            <person name="Jhangiani S.N."/>
            <person name="Agravi P."/>
            <person name="Goodspeed R."/>
            <person name="Gross S."/>
            <person name="Mandapat C."/>
            <person name="Jackson L."/>
            <person name="Mathew T."/>
            <person name="Pu L."/>
            <person name="Thornton R."/>
            <person name="Saada N."/>
            <person name="Wilczek-Boney K.B."/>
            <person name="Lee S."/>
            <person name="Kovar C."/>
            <person name="Wu Y."/>
            <person name="Scherer S.E."/>
            <person name="Worley K.C."/>
            <person name="Muzny D.M."/>
            <person name="Gibbs R."/>
        </authorList>
    </citation>
    <scope>NUCLEOTIDE SEQUENCE</scope>
    <source>
        <strain evidence="2">Brora</strain>
    </source>
</reference>
<name>T1J9Q4_STRMM</name>
<evidence type="ECO:0000313" key="2">
    <source>
        <dbReference type="Proteomes" id="UP000014500"/>
    </source>
</evidence>
<evidence type="ECO:0000313" key="1">
    <source>
        <dbReference type="EnsemblMetazoa" id="SMAR010451-PA"/>
    </source>
</evidence>
<dbReference type="HOGENOM" id="CLU_231960_0_0_1"/>
<accession>T1J9Q4</accession>
<proteinExistence type="predicted"/>
<dbReference type="EnsemblMetazoa" id="SMAR010451-RA">
    <property type="protein sequence ID" value="SMAR010451-PA"/>
    <property type="gene ID" value="SMAR010451"/>
</dbReference>
<dbReference type="EMBL" id="JH431978">
    <property type="status" value="NOT_ANNOTATED_CDS"/>
    <property type="molecule type" value="Genomic_DNA"/>
</dbReference>
<sequence length="2134" mass="240455">MHLKMASKGNNLNIQGKGESAEEDQIFCDTNSELDSGKDKSIFIRYKKTNIYLEALNTANCLIDKTILEKMFHAHNPHQPATLDTVSDHVVDYVIRSASEEYLDVADTVWSALQELIMEGVNIQLQSTLDMRCRIRLHRRSDDTLIKWIASRSAQGAICLVMNGLMHLLRMNRLPNSALLVSLAARSRQMVVDSVWEELHHQLPERSESVLRHLWRECIRMVKHHLDVYVKTTTLSWVRDRSPTLAGIPSCNISCCRAALLITASSIVLEVCQSELIRYFVTSSNVPKEKFEDLIRVILLLPQPLLYSMSAWVESHLWCLVNKIVRLPSAYHVRRIVLSVVRQVMKHAHAQVRKALPEKHNQVSEDLFVDGIVDYIVSYLQQRLLVHNIGTNSNTDDLLKEITIKAYEISDTVVGRVEKEAKGSTTATKKTMGKNLSDLVIESSKISLNERFITPEPRIRKFKLLHNKNMKQILSTVTLMAESMANEGAVPQKNLLAEMGFNVASQAAATAVQDMTSRNDVTPNSKCRIFLEYTCSSLKEVIRQKGLVFLDAIAKVNEMTPAQILQKMATTFVLELELLHEVSDKLDEILEADRQDSLRRTIEAYPVQMCKLDELVIQERNWVVDGIMSAVTVEVDNLLKDDRIPSQRKVEKFVRNSILNLLPEAIRELELRLRFLFESSNVTSYGNLNVLMRELASHVFYGSCMALCNEARKEEVAGEACVSLSATCCKGEMKMQTSNEMYTALKNHRLHNGIVEVQNDIARQIVKVVEEETVMINIGRLDIDTMEKMDELAFSIVVRIFQLVEEDINSAGPDLRAVWESPLLERILRESARLLRCWEYENKIVIDALGQMVKHDMWFVTDDPFINYPSDHKLNNMEGMKTPNTYELLIKNEGEVTTKGEMTPKSESGESVAFLEEQVVHGIINRILTTQILAVFESKLAGGGSYPAESGDETHCICSEEDRQFIWDITSLVFPLSSFREADEVEKLHLSVHKFAHSVFSSSLPRSKMKMDEDDLELLQWQLKFIIESVLKSKSVQSQLVLDTMSSTDSLNALNSVVVSETTKLLMSELSSHYDRSLLGILEQTHDEIIEYVRYCMVNHFPLLSQNLSQRMIVSDMDTRAMKFDDASGQLITSLVDDLREYVFLIIDDQAEFRKGIDLLKENLKVRFNRLNNVANMLDEFLENGKSLQYEPKTLESAIINVEKSADADEMFSFDESKVESNLHKKPTIAFQVHDILFQVRGEVRKQLISTRLFVSCLVRMARKHLRDTATKLKNKMRLDACFYVYEILPPPMDTTGNDNSGLNRLKRGRSLHSAISSKTVSDSNDLQTVPHKIVSLDGLNQGFKTCRPKFRSLDDISPMEIKTSITGSAAAENRLNSSMAKSRFSIEKDVECREEESAAGNCVVEQDTRSRAMCSSIECFLTQQMLKTSMVELKETYLTHEWSSRQNNVPEIKDTIANLMLRQVVDNLKQEVFIRDLSAGNLAFQEHTACTSTSLPMLNLNCGCVHDILQETVNNLVTHVESHTGVLSNSNSSSREDTITPLVLSSSEDLLLASIISQAKRVVVKWVSINSDSPMPGDVMEKNSKLLARKMLKEGKVLLKGSKPPKDVKDLVDTIITGVQEEIDKDNLVSFSKKGDRSVSRQIHQVTIDLLKMICDELKNDRFVESELKVPRIKLKLNPSRRYPRKTRVRKSVTLTPLVKLPQLVQLEDKIHQVEEIFKWEDMQCPTVSKLQENCYPLSTPNSVAKWVVDVLKTATDKVIEVDGDLHLLTMLDETIIALTEEKEKLKMKLESLHIIGNHDNPGPKRKMSFSALKPLLDSEATSSDIFEAVLDLVKSNPPQLESKSEDSEENFLLGQGEIATTSTASSSSKLKPIFEGEEIGLDETEVALGLSAISFKHPDVTSVAKQELVGRNSFRNLLAPELSVLPVIQAEDNCALGSNNKKSLSKIKCLIKRAATIQKTNLNDPSRSSFEDIAARESSEGNLHTPDLVEVHSYPQDTCKIEDVAGPSTNISVKSNGVLAQRSKEHKIPSARGTVNEKSDTTLELGSKSALMRLVGVKKEQFLLDSMSKVTKSLGGAESLELSRIEELVSNNEVEIGMLLDDSENEEETVVSIIEADIENCPQIPEKYANDD</sequence>
<reference evidence="1" key="2">
    <citation type="submission" date="2015-02" db="UniProtKB">
        <authorList>
            <consortium name="EnsemblMetazoa"/>
        </authorList>
    </citation>
    <scope>IDENTIFICATION</scope>
</reference>
<organism evidence="1 2">
    <name type="scientific">Strigamia maritima</name>
    <name type="common">European centipede</name>
    <name type="synonym">Geophilus maritimus</name>
    <dbReference type="NCBI Taxonomy" id="126957"/>
    <lineage>
        <taxon>Eukaryota</taxon>
        <taxon>Metazoa</taxon>
        <taxon>Ecdysozoa</taxon>
        <taxon>Arthropoda</taxon>
        <taxon>Myriapoda</taxon>
        <taxon>Chilopoda</taxon>
        <taxon>Pleurostigmophora</taxon>
        <taxon>Geophilomorpha</taxon>
        <taxon>Linotaeniidae</taxon>
        <taxon>Strigamia</taxon>
    </lineage>
</organism>
<protein>
    <submittedName>
        <fullName evidence="1">Uncharacterized protein</fullName>
    </submittedName>
</protein>
<keyword evidence="2" id="KW-1185">Reference proteome</keyword>